<keyword evidence="4" id="KW-1185">Reference proteome</keyword>
<organism evidence="3 4">
    <name type="scientific">Paracoccus methylovorus</name>
    <dbReference type="NCBI Taxonomy" id="2812658"/>
    <lineage>
        <taxon>Bacteria</taxon>
        <taxon>Pseudomonadati</taxon>
        <taxon>Pseudomonadota</taxon>
        <taxon>Alphaproteobacteria</taxon>
        <taxon>Rhodobacterales</taxon>
        <taxon>Paracoccaceae</taxon>
        <taxon>Paracoccus</taxon>
    </lineage>
</organism>
<keyword evidence="1" id="KW-0472">Membrane</keyword>
<accession>A0ABX7JKT1</accession>
<protein>
    <submittedName>
        <fullName evidence="3">EamA family transporter</fullName>
    </submittedName>
</protein>
<dbReference type="InterPro" id="IPR000620">
    <property type="entry name" value="EamA_dom"/>
</dbReference>
<name>A0ABX7JKT1_9RHOB</name>
<keyword evidence="1" id="KW-0812">Transmembrane</keyword>
<dbReference type="EMBL" id="CP070371">
    <property type="protein sequence ID" value="QRZ14828.1"/>
    <property type="molecule type" value="Genomic_DNA"/>
</dbReference>
<proteinExistence type="predicted"/>
<feature type="transmembrane region" description="Helical" evidence="1">
    <location>
        <begin position="6"/>
        <end position="26"/>
    </location>
</feature>
<evidence type="ECO:0000259" key="2">
    <source>
        <dbReference type="Pfam" id="PF00892"/>
    </source>
</evidence>
<feature type="domain" description="EamA" evidence="2">
    <location>
        <begin position="6"/>
        <end position="77"/>
    </location>
</feature>
<sequence>MAGSGIGFLAILWMGIAGSVLAYLFWNVGIAVRGPGKTSIFFNFVPVFALMIEITLGTIPHLVQIIGIAITICGVLVGQGLFSTMASKGVS</sequence>
<evidence type="ECO:0000256" key="1">
    <source>
        <dbReference type="SAM" id="Phobius"/>
    </source>
</evidence>
<feature type="transmembrane region" description="Helical" evidence="1">
    <location>
        <begin position="38"/>
        <end position="56"/>
    </location>
</feature>
<evidence type="ECO:0000313" key="3">
    <source>
        <dbReference type="EMBL" id="QRZ14828.1"/>
    </source>
</evidence>
<reference evidence="3 4" key="1">
    <citation type="submission" date="2021-02" db="EMBL/GenBank/DDBJ databases">
        <title>Paracoccus methylovroum sp.nov., a new methanol and methylamine utilizing methylotrophic denitrifer.</title>
        <authorList>
            <person name="Timsy T."/>
            <person name="Behrendt U."/>
            <person name="Ulrich A."/>
            <person name="Spanner T."/>
            <person name="Foesel B.U."/>
            <person name="Horn M.A."/>
            <person name="Kolb S."/>
        </authorList>
    </citation>
    <scope>NUCLEOTIDE SEQUENCE [LARGE SCALE GENOMIC DNA]</scope>
    <source>
        <strain evidence="3 4">H4-D09</strain>
    </source>
</reference>
<gene>
    <name evidence="3" type="ORF">JWJ88_17910</name>
</gene>
<feature type="transmembrane region" description="Helical" evidence="1">
    <location>
        <begin position="62"/>
        <end position="82"/>
    </location>
</feature>
<dbReference type="Pfam" id="PF00892">
    <property type="entry name" value="EamA"/>
    <property type="match status" value="1"/>
</dbReference>
<dbReference type="InterPro" id="IPR037185">
    <property type="entry name" value="EmrE-like"/>
</dbReference>
<evidence type="ECO:0000313" key="4">
    <source>
        <dbReference type="Proteomes" id="UP000663629"/>
    </source>
</evidence>
<dbReference type="Proteomes" id="UP000663629">
    <property type="component" value="Chromosome 2"/>
</dbReference>
<dbReference type="SUPFAM" id="SSF103481">
    <property type="entry name" value="Multidrug resistance efflux transporter EmrE"/>
    <property type="match status" value="1"/>
</dbReference>
<keyword evidence="1" id="KW-1133">Transmembrane helix</keyword>